<name>A0A364RF25_9BACT</name>
<gene>
    <name evidence="2" type="ORF">DP923_06385</name>
</gene>
<dbReference type="OrthoDB" id="289051at2"/>
<dbReference type="AlphaFoldDB" id="A0A364RF25"/>
<dbReference type="InterPro" id="IPR046125">
    <property type="entry name" value="DUF6122"/>
</dbReference>
<keyword evidence="1" id="KW-0472">Membrane</keyword>
<feature type="transmembrane region" description="Helical" evidence="1">
    <location>
        <begin position="87"/>
        <end position="106"/>
    </location>
</feature>
<comment type="caution">
    <text evidence="2">The sequence shown here is derived from an EMBL/GenBank/DDBJ whole genome shotgun (WGS) entry which is preliminary data.</text>
</comment>
<dbReference type="RefSeq" id="WP_112305023.1">
    <property type="nucleotide sequence ID" value="NZ_QMDV01000002.1"/>
</dbReference>
<evidence type="ECO:0000313" key="3">
    <source>
        <dbReference type="Proteomes" id="UP000251692"/>
    </source>
</evidence>
<dbReference type="Pfam" id="PF19617">
    <property type="entry name" value="DUF6122"/>
    <property type="match status" value="1"/>
</dbReference>
<accession>A0A364RF25</accession>
<keyword evidence="1" id="KW-0812">Transmembrane</keyword>
<keyword evidence="1" id="KW-1133">Transmembrane helix</keyword>
<organism evidence="2 3">
    <name type="scientific">Pontibacter arcticus</name>
    <dbReference type="NCBI Taxonomy" id="2080288"/>
    <lineage>
        <taxon>Bacteria</taxon>
        <taxon>Pseudomonadati</taxon>
        <taxon>Bacteroidota</taxon>
        <taxon>Cytophagia</taxon>
        <taxon>Cytophagales</taxon>
        <taxon>Hymenobacteraceae</taxon>
        <taxon>Pontibacter</taxon>
    </lineage>
</organism>
<dbReference type="Proteomes" id="UP000251692">
    <property type="component" value="Unassembled WGS sequence"/>
</dbReference>
<sequence>MITPAFAFHMFLHVAVPVLVAAIFYRKHFSSSALNMLGGIVIDIDHLFATPILDPGRCSVGFHLLHSYWLIPVYVALAIYPRSRLAGLGLVIHIILDASACNWQALSANW</sequence>
<dbReference type="EMBL" id="QMDV01000002">
    <property type="protein sequence ID" value="RAU82874.1"/>
    <property type="molecule type" value="Genomic_DNA"/>
</dbReference>
<feature type="transmembrane region" description="Helical" evidence="1">
    <location>
        <begin position="6"/>
        <end position="25"/>
    </location>
</feature>
<protein>
    <recommendedName>
        <fullName evidence="4">LexA-binding, inner membrane-associated hydrolase</fullName>
    </recommendedName>
</protein>
<feature type="transmembrane region" description="Helical" evidence="1">
    <location>
        <begin position="32"/>
        <end position="53"/>
    </location>
</feature>
<reference evidence="2 3" key="1">
    <citation type="submission" date="2018-06" db="EMBL/GenBank/DDBJ databases">
        <authorList>
            <person name="Liu Z.-W."/>
        </authorList>
    </citation>
    <scope>NUCLEOTIDE SEQUENCE [LARGE SCALE GENOMIC DNA]</scope>
    <source>
        <strain evidence="2 3">2b14</strain>
    </source>
</reference>
<evidence type="ECO:0000256" key="1">
    <source>
        <dbReference type="SAM" id="Phobius"/>
    </source>
</evidence>
<evidence type="ECO:0000313" key="2">
    <source>
        <dbReference type="EMBL" id="RAU82874.1"/>
    </source>
</evidence>
<keyword evidence="3" id="KW-1185">Reference proteome</keyword>
<reference evidence="2 3" key="2">
    <citation type="submission" date="2018-07" db="EMBL/GenBank/DDBJ databases">
        <title>Pontibacter sp. 2b14 genomic sequence and assembly.</title>
        <authorList>
            <person name="Du Z.-J."/>
        </authorList>
    </citation>
    <scope>NUCLEOTIDE SEQUENCE [LARGE SCALE GENOMIC DNA]</scope>
    <source>
        <strain evidence="2 3">2b14</strain>
    </source>
</reference>
<evidence type="ECO:0008006" key="4">
    <source>
        <dbReference type="Google" id="ProtNLM"/>
    </source>
</evidence>
<feature type="transmembrane region" description="Helical" evidence="1">
    <location>
        <begin position="59"/>
        <end position="80"/>
    </location>
</feature>
<proteinExistence type="predicted"/>